<evidence type="ECO:0000313" key="2">
    <source>
        <dbReference type="Proteomes" id="UP000269410"/>
    </source>
</evidence>
<dbReference type="Proteomes" id="UP000269410">
    <property type="component" value="Unassembled WGS sequence"/>
</dbReference>
<dbReference type="EMBL" id="RFKV01000007">
    <property type="protein sequence ID" value="RMD77715.1"/>
    <property type="molecule type" value="Genomic_DNA"/>
</dbReference>
<name>A0A3M0Z415_9BACT</name>
<accession>A0A3M0Z415</accession>
<dbReference type="AlphaFoldDB" id="A0A3M0Z415"/>
<reference evidence="1 2" key="1">
    <citation type="submission" date="2018-10" db="EMBL/GenBank/DDBJ databases">
        <title>Thermophilic Lithotrophy and Phototrophy in an Intertidal, Iron-rich, Geothermal Spring.</title>
        <authorList>
            <person name="Ward L.M."/>
            <person name="Idei A."/>
            <person name="Nakagawa M."/>
            <person name="Ueno Y."/>
            <person name="Fischer W."/>
            <person name="Mcglynn S.E."/>
        </authorList>
    </citation>
    <scope>NUCLEOTIDE SEQUENCE [LARGE SCALE GENOMIC DNA]</scope>
    <source>
        <strain evidence="1">J137</strain>
    </source>
</reference>
<sequence>MLLREVLWAQWLTDNPQDAERIKTAIENCKGPHTGHVSYAVAREFGVIPNDYPYRSTIDLFNESE</sequence>
<organism evidence="1 2">
    <name type="scientific">Candidatus Dojkabacteria bacterium</name>
    <dbReference type="NCBI Taxonomy" id="2099670"/>
    <lineage>
        <taxon>Bacteria</taxon>
        <taxon>Candidatus Dojkabacteria</taxon>
    </lineage>
</organism>
<evidence type="ECO:0000313" key="1">
    <source>
        <dbReference type="EMBL" id="RMD77715.1"/>
    </source>
</evidence>
<comment type="caution">
    <text evidence="1">The sequence shown here is derived from an EMBL/GenBank/DDBJ whole genome shotgun (WGS) entry which is preliminary data.</text>
</comment>
<gene>
    <name evidence="1" type="ORF">D6810_00265</name>
</gene>
<proteinExistence type="predicted"/>
<protein>
    <submittedName>
        <fullName evidence="1">Uncharacterized protein</fullName>
    </submittedName>
</protein>